<feature type="transmembrane region" description="Helical" evidence="20">
    <location>
        <begin position="32"/>
        <end position="51"/>
    </location>
</feature>
<reference evidence="21" key="1">
    <citation type="submission" date="2022-07" db="EMBL/GenBank/DDBJ databases">
        <title>Enhanced cultured diversity of the mouse gut microbiota enables custom-made synthetic communities.</title>
        <authorList>
            <person name="Afrizal A."/>
        </authorList>
    </citation>
    <scope>NUCLEOTIDE SEQUENCE</scope>
    <source>
        <strain evidence="21">DSM 29482</strain>
    </source>
</reference>
<dbReference type="GO" id="GO:0008444">
    <property type="term" value="F:CDP-diacylglycerol-glycerol-3-phosphate 3-phosphatidyltransferase activity"/>
    <property type="evidence" value="ECO:0007669"/>
    <property type="project" value="UniProtKB-UniRule"/>
</dbReference>
<keyword evidence="9" id="KW-0444">Lipid biosynthesis</keyword>
<dbReference type="EC" id="2.7.8.5" evidence="6 18"/>
<feature type="transmembrane region" description="Helical" evidence="20">
    <location>
        <begin position="7"/>
        <end position="26"/>
    </location>
</feature>
<dbReference type="InterPro" id="IPR004570">
    <property type="entry name" value="Phosphatidylglycerol_P_synth"/>
</dbReference>
<comment type="similarity">
    <text evidence="5 19">Belongs to the CDP-alcohol phosphatidyltransferase class-I family.</text>
</comment>
<keyword evidence="14 20" id="KW-0472">Membrane</keyword>
<keyword evidence="12 20" id="KW-1133">Transmembrane helix</keyword>
<keyword evidence="22" id="KW-1185">Reference proteome</keyword>
<keyword evidence="10 19" id="KW-0808">Transferase</keyword>
<evidence type="ECO:0000256" key="6">
    <source>
        <dbReference type="ARBA" id="ARBA00013170"/>
    </source>
</evidence>
<comment type="caution">
    <text evidence="21">The sequence shown here is derived from an EMBL/GenBank/DDBJ whole genome shotgun (WGS) entry which is preliminary data.</text>
</comment>
<evidence type="ECO:0000256" key="15">
    <source>
        <dbReference type="ARBA" id="ARBA00023209"/>
    </source>
</evidence>
<dbReference type="FunFam" id="1.20.120.1760:FF:000004">
    <property type="entry name" value="CDP-diacylglycerol--glycerol-3-phosphate 3-phosphatidyltransferase"/>
    <property type="match status" value="1"/>
</dbReference>
<evidence type="ECO:0000256" key="19">
    <source>
        <dbReference type="RuleBase" id="RU003750"/>
    </source>
</evidence>
<dbReference type="AlphaFoldDB" id="A0A9X2MFH0"/>
<keyword evidence="8" id="KW-1003">Cell membrane</keyword>
<evidence type="ECO:0000313" key="21">
    <source>
        <dbReference type="EMBL" id="MCR2042714.1"/>
    </source>
</evidence>
<evidence type="ECO:0000256" key="14">
    <source>
        <dbReference type="ARBA" id="ARBA00023136"/>
    </source>
</evidence>
<evidence type="ECO:0000256" key="4">
    <source>
        <dbReference type="ARBA" id="ARBA00005189"/>
    </source>
</evidence>
<comment type="catalytic activity">
    <reaction evidence="17">
        <text>a CDP-1,2-diacyl-sn-glycerol + sn-glycerol 3-phosphate = a 1,2-diacyl-sn-glycero-3-phospho-(1'-sn-glycero-3'-phosphate) + CMP + H(+)</text>
        <dbReference type="Rhea" id="RHEA:12593"/>
        <dbReference type="ChEBI" id="CHEBI:15378"/>
        <dbReference type="ChEBI" id="CHEBI:57597"/>
        <dbReference type="ChEBI" id="CHEBI:58332"/>
        <dbReference type="ChEBI" id="CHEBI:60110"/>
        <dbReference type="ChEBI" id="CHEBI:60377"/>
        <dbReference type="EC" id="2.7.8.5"/>
    </reaction>
</comment>
<dbReference type="InterPro" id="IPR000462">
    <property type="entry name" value="CDP-OH_P_trans"/>
</dbReference>
<evidence type="ECO:0000256" key="9">
    <source>
        <dbReference type="ARBA" id="ARBA00022516"/>
    </source>
</evidence>
<dbReference type="Gene3D" id="1.20.120.1760">
    <property type="match status" value="1"/>
</dbReference>
<evidence type="ECO:0000256" key="20">
    <source>
        <dbReference type="SAM" id="Phobius"/>
    </source>
</evidence>
<dbReference type="PANTHER" id="PTHR14269">
    <property type="entry name" value="CDP-DIACYLGLYCEROL--GLYCEROL-3-PHOSPHATE 3-PHOSPHATIDYLTRANSFERASE-RELATED"/>
    <property type="match status" value="1"/>
</dbReference>
<dbReference type="OrthoDB" id="9796672at2"/>
<evidence type="ECO:0000256" key="3">
    <source>
        <dbReference type="ARBA" id="ARBA00005042"/>
    </source>
</evidence>
<sequence length="174" mass="19192">MNLANKITLFRVVLIPIFMFFLLSNISNGQYIAAAIFIIASLTDTLDGYIARSRNQVTNFGKFMDPLADKLLVSAALISLVELKRVPAWMVVVIIAREFAITGLRVIAASEGVTIAASSLGKIKTITQLVAVIAILFNIHPFDTIMLYTAVFFTILSGIDYIRKNKKVLHSGER</sequence>
<dbReference type="GO" id="GO:0005886">
    <property type="term" value="C:plasma membrane"/>
    <property type="evidence" value="ECO:0007669"/>
    <property type="project" value="UniProtKB-SubCell"/>
</dbReference>
<accession>A0A9X2MFH0</accession>
<gene>
    <name evidence="21" type="primary">pgsA</name>
    <name evidence="21" type="ORF">NSA23_01160</name>
</gene>
<evidence type="ECO:0000256" key="17">
    <source>
        <dbReference type="ARBA" id="ARBA00048586"/>
    </source>
</evidence>
<evidence type="ECO:0000256" key="2">
    <source>
        <dbReference type="ARBA" id="ARBA00004651"/>
    </source>
</evidence>
<dbReference type="InterPro" id="IPR048254">
    <property type="entry name" value="CDP_ALCOHOL_P_TRANSF_CS"/>
</dbReference>
<dbReference type="GO" id="GO:0046474">
    <property type="term" value="P:glycerophospholipid biosynthetic process"/>
    <property type="evidence" value="ECO:0007669"/>
    <property type="project" value="TreeGrafter"/>
</dbReference>
<evidence type="ECO:0000313" key="22">
    <source>
        <dbReference type="Proteomes" id="UP001142078"/>
    </source>
</evidence>
<dbReference type="PROSITE" id="PS00379">
    <property type="entry name" value="CDP_ALCOHOL_P_TRANSF"/>
    <property type="match status" value="1"/>
</dbReference>
<evidence type="ECO:0000256" key="5">
    <source>
        <dbReference type="ARBA" id="ARBA00010441"/>
    </source>
</evidence>
<name>A0A9X2MFH0_9FIRM</name>
<evidence type="ECO:0000256" key="18">
    <source>
        <dbReference type="NCBIfam" id="TIGR00560"/>
    </source>
</evidence>
<dbReference type="Pfam" id="PF01066">
    <property type="entry name" value="CDP-OH_P_transf"/>
    <property type="match status" value="1"/>
</dbReference>
<comment type="pathway">
    <text evidence="3">Phospholipid metabolism; phosphatidylglycerol biosynthesis; phosphatidylglycerol from CDP-diacylglycerol: step 1/2.</text>
</comment>
<keyword evidence="11 20" id="KW-0812">Transmembrane</keyword>
<evidence type="ECO:0000256" key="8">
    <source>
        <dbReference type="ARBA" id="ARBA00022475"/>
    </source>
</evidence>
<evidence type="ECO:0000256" key="11">
    <source>
        <dbReference type="ARBA" id="ARBA00022692"/>
    </source>
</evidence>
<evidence type="ECO:0000256" key="16">
    <source>
        <dbReference type="ARBA" id="ARBA00023264"/>
    </source>
</evidence>
<keyword evidence="16" id="KW-1208">Phospholipid metabolism</keyword>
<protein>
    <recommendedName>
        <fullName evidence="7 18">CDP-diacylglycerol--glycerol-3-phosphate 3-phosphatidyltransferase</fullName>
        <ecNumber evidence="6 18">2.7.8.5</ecNumber>
    </recommendedName>
</protein>
<comment type="subcellular location">
    <subcellularLocation>
        <location evidence="2">Cell membrane</location>
        <topology evidence="2">Multi-pass membrane protein</topology>
    </subcellularLocation>
</comment>
<evidence type="ECO:0000256" key="12">
    <source>
        <dbReference type="ARBA" id="ARBA00022989"/>
    </source>
</evidence>
<evidence type="ECO:0000256" key="13">
    <source>
        <dbReference type="ARBA" id="ARBA00023098"/>
    </source>
</evidence>
<keyword evidence="15" id="KW-0594">Phospholipid biosynthesis</keyword>
<comment type="function">
    <text evidence="1">This protein catalyzes the committed step to the synthesis of the acidic phospholipids.</text>
</comment>
<dbReference type="EMBL" id="JANJZL010000001">
    <property type="protein sequence ID" value="MCR2042714.1"/>
    <property type="molecule type" value="Genomic_DNA"/>
</dbReference>
<proteinExistence type="inferred from homology"/>
<comment type="pathway">
    <text evidence="4">Lipid metabolism.</text>
</comment>
<dbReference type="PANTHER" id="PTHR14269:SF62">
    <property type="entry name" value="CDP-DIACYLGLYCEROL--GLYCEROL-3-PHOSPHATE 3-PHOSPHATIDYLTRANSFERASE 1, CHLOROPLASTIC"/>
    <property type="match status" value="1"/>
</dbReference>
<evidence type="ECO:0000256" key="7">
    <source>
        <dbReference type="ARBA" id="ARBA00014944"/>
    </source>
</evidence>
<dbReference type="PIRSF" id="PIRSF000847">
    <property type="entry name" value="Phos_ph_gly_syn"/>
    <property type="match status" value="1"/>
</dbReference>
<dbReference type="Proteomes" id="UP001142078">
    <property type="component" value="Unassembled WGS sequence"/>
</dbReference>
<organism evidence="21 22">
    <name type="scientific">Anaerosalibacter massiliensis</name>
    <dbReference type="NCBI Taxonomy" id="1347392"/>
    <lineage>
        <taxon>Bacteria</taxon>
        <taxon>Bacillati</taxon>
        <taxon>Bacillota</taxon>
        <taxon>Tissierellia</taxon>
        <taxon>Tissierellales</taxon>
        <taxon>Sporanaerobacteraceae</taxon>
        <taxon>Anaerosalibacter</taxon>
    </lineage>
</organism>
<keyword evidence="13" id="KW-0443">Lipid metabolism</keyword>
<evidence type="ECO:0000256" key="1">
    <source>
        <dbReference type="ARBA" id="ARBA00003973"/>
    </source>
</evidence>
<evidence type="ECO:0000256" key="10">
    <source>
        <dbReference type="ARBA" id="ARBA00022679"/>
    </source>
</evidence>
<dbReference type="InterPro" id="IPR043130">
    <property type="entry name" value="CDP-OH_PTrfase_TM_dom"/>
</dbReference>
<dbReference type="RefSeq" id="WP_042681815.1">
    <property type="nucleotide sequence ID" value="NZ_CABKTM010000043.1"/>
</dbReference>
<dbReference type="InterPro" id="IPR050324">
    <property type="entry name" value="CDP-alcohol_PTase-I"/>
</dbReference>
<dbReference type="NCBIfam" id="TIGR00560">
    <property type="entry name" value="pgsA"/>
    <property type="match status" value="1"/>
</dbReference>